<dbReference type="RefSeq" id="WP_137339592.1">
    <property type="nucleotide sequence ID" value="NZ_BSQH01000010.1"/>
</dbReference>
<dbReference type="PROSITE" id="PS51257">
    <property type="entry name" value="PROKAR_LIPOPROTEIN"/>
    <property type="match status" value="1"/>
</dbReference>
<proteinExistence type="predicted"/>
<dbReference type="OrthoDB" id="594879at2"/>
<dbReference type="InterPro" id="IPR037126">
    <property type="entry name" value="PdaC/RsiV-like_sf"/>
</dbReference>
<evidence type="ECO:0000313" key="4">
    <source>
        <dbReference type="EMBL" id="TKT92865.1"/>
    </source>
</evidence>
<dbReference type="Gene3D" id="3.90.640.20">
    <property type="entry name" value="Heat-shock cognate protein, ATPase"/>
    <property type="match status" value="1"/>
</dbReference>
<keyword evidence="5" id="KW-1185">Reference proteome</keyword>
<organism evidence="4 5">
    <name type="scientific">Dyadobacter frigoris</name>
    <dbReference type="NCBI Taxonomy" id="2576211"/>
    <lineage>
        <taxon>Bacteria</taxon>
        <taxon>Pseudomonadati</taxon>
        <taxon>Bacteroidota</taxon>
        <taxon>Cytophagia</taxon>
        <taxon>Cytophagales</taxon>
        <taxon>Spirosomataceae</taxon>
        <taxon>Dyadobacter</taxon>
    </lineage>
</organism>
<feature type="domain" description="DUF3298" evidence="2">
    <location>
        <begin position="187"/>
        <end position="257"/>
    </location>
</feature>
<keyword evidence="1" id="KW-0732">Signal</keyword>
<dbReference type="Gene3D" id="3.30.565.40">
    <property type="entry name" value="Fervidobacterium nodosum Rt17-B1 like"/>
    <property type="match status" value="1"/>
</dbReference>
<accession>A0A4U6D8F2</accession>
<dbReference type="InterPro" id="IPR021729">
    <property type="entry name" value="DUF3298"/>
</dbReference>
<feature type="chain" id="PRO_5020620357" evidence="1">
    <location>
        <begin position="26"/>
        <end position="269"/>
    </location>
</feature>
<evidence type="ECO:0000256" key="1">
    <source>
        <dbReference type="SAM" id="SignalP"/>
    </source>
</evidence>
<protein>
    <submittedName>
        <fullName evidence="4">DUF3298 and DUF4163 domain-containing protein</fullName>
    </submittedName>
</protein>
<name>A0A4U6D8F2_9BACT</name>
<reference evidence="4 5" key="1">
    <citation type="submission" date="2019-05" db="EMBL/GenBank/DDBJ databases">
        <title>Dyadobacter AR-3-8 sp. nov., isolated from arctic soil.</title>
        <authorList>
            <person name="Chaudhary D.K."/>
        </authorList>
    </citation>
    <scope>NUCLEOTIDE SEQUENCE [LARGE SCALE GENOMIC DNA]</scope>
    <source>
        <strain evidence="4 5">AR-3-8</strain>
    </source>
</reference>
<dbReference type="Proteomes" id="UP000304900">
    <property type="component" value="Unassembled WGS sequence"/>
</dbReference>
<comment type="caution">
    <text evidence="4">The sequence shown here is derived from an EMBL/GenBank/DDBJ whole genome shotgun (WGS) entry which is preliminary data.</text>
</comment>
<feature type="domain" description="Deacetylase PdaC" evidence="3">
    <location>
        <begin position="76"/>
        <end position="161"/>
    </location>
</feature>
<dbReference type="EMBL" id="SZVO01000003">
    <property type="protein sequence ID" value="TKT92865.1"/>
    <property type="molecule type" value="Genomic_DNA"/>
</dbReference>
<dbReference type="InterPro" id="IPR025303">
    <property type="entry name" value="PdaC"/>
</dbReference>
<evidence type="ECO:0000259" key="2">
    <source>
        <dbReference type="Pfam" id="PF11738"/>
    </source>
</evidence>
<gene>
    <name evidence="4" type="ORF">FDK13_08750</name>
</gene>
<dbReference type="Pfam" id="PF13739">
    <property type="entry name" value="PdaC"/>
    <property type="match status" value="1"/>
</dbReference>
<evidence type="ECO:0000259" key="3">
    <source>
        <dbReference type="Pfam" id="PF13739"/>
    </source>
</evidence>
<dbReference type="AlphaFoldDB" id="A0A4U6D8F2"/>
<sequence>MHIFSKLILLANLIFLFACSPSAKKEEVKTGSKAGGFNKLELGNCDTTLIGGVSLVINVWEPAAQDTVSGTIRAFLNQKLIDRINDYADSASIAAHPGSDKSIKNAYDVFASNYTKFKTQFPDAPGCWEVDLKGDTIMISSKIIQYQMDHYAFTGGAHPNSFRTYYVFDTQTGKELKSSSFLADSVALLKKVEKSFRKLENLADTTNLENAGYFLTNHKFFLPANYAFTREGIYFYYNPYEIAAYARGAITFTIPYKELDGIVKKDLIF</sequence>
<feature type="signal peptide" evidence="1">
    <location>
        <begin position="1"/>
        <end position="25"/>
    </location>
</feature>
<dbReference type="Pfam" id="PF11738">
    <property type="entry name" value="DUF3298"/>
    <property type="match status" value="1"/>
</dbReference>
<evidence type="ECO:0000313" key="5">
    <source>
        <dbReference type="Proteomes" id="UP000304900"/>
    </source>
</evidence>